<dbReference type="EMBL" id="ASGP02000002">
    <property type="protein sequence ID" value="KAH9522138.1"/>
    <property type="molecule type" value="Genomic_DNA"/>
</dbReference>
<protein>
    <submittedName>
        <fullName evidence="1">Uncharacterized protein</fullName>
    </submittedName>
</protein>
<name>A0A922IA37_DERFA</name>
<reference evidence="1" key="2">
    <citation type="journal article" date="2022" name="Res Sq">
        <title>Comparative Genomics Reveals Insights into the Divergent Evolution of Astigmatic Mites and Household Pest Adaptations.</title>
        <authorList>
            <person name="Xiong Q."/>
            <person name="Wan A.T.-Y."/>
            <person name="Liu X.-Y."/>
            <person name="Fung C.S.-H."/>
            <person name="Xiao X."/>
            <person name="Malainual N."/>
            <person name="Hou J."/>
            <person name="Wang L."/>
            <person name="Wang M."/>
            <person name="Yang K."/>
            <person name="Cui Y."/>
            <person name="Leung E."/>
            <person name="Nong W."/>
            <person name="Shin S.-K."/>
            <person name="Au S."/>
            <person name="Jeong K.Y."/>
            <person name="Chew F.T."/>
            <person name="Hui J."/>
            <person name="Leung T.F."/>
            <person name="Tungtrongchitr A."/>
            <person name="Zhong N."/>
            <person name="Liu Z."/>
            <person name="Tsui S."/>
        </authorList>
    </citation>
    <scope>NUCLEOTIDE SEQUENCE</scope>
    <source>
        <strain evidence="1">Derf</strain>
        <tissue evidence="1">Whole organism</tissue>
    </source>
</reference>
<evidence type="ECO:0000313" key="1">
    <source>
        <dbReference type="EMBL" id="KAH9522138.1"/>
    </source>
</evidence>
<evidence type="ECO:0000313" key="2">
    <source>
        <dbReference type="Proteomes" id="UP000790347"/>
    </source>
</evidence>
<gene>
    <name evidence="1" type="ORF">DERF_005738</name>
</gene>
<proteinExistence type="predicted"/>
<comment type="caution">
    <text evidence="1">The sequence shown here is derived from an EMBL/GenBank/DDBJ whole genome shotgun (WGS) entry which is preliminary data.</text>
</comment>
<organism evidence="1 2">
    <name type="scientific">Dermatophagoides farinae</name>
    <name type="common">American house dust mite</name>
    <dbReference type="NCBI Taxonomy" id="6954"/>
    <lineage>
        <taxon>Eukaryota</taxon>
        <taxon>Metazoa</taxon>
        <taxon>Ecdysozoa</taxon>
        <taxon>Arthropoda</taxon>
        <taxon>Chelicerata</taxon>
        <taxon>Arachnida</taxon>
        <taxon>Acari</taxon>
        <taxon>Acariformes</taxon>
        <taxon>Sarcoptiformes</taxon>
        <taxon>Astigmata</taxon>
        <taxon>Psoroptidia</taxon>
        <taxon>Analgoidea</taxon>
        <taxon>Pyroglyphidae</taxon>
        <taxon>Dermatophagoidinae</taxon>
        <taxon>Dermatophagoides</taxon>
    </lineage>
</organism>
<dbReference type="Proteomes" id="UP000790347">
    <property type="component" value="Unassembled WGS sequence"/>
</dbReference>
<dbReference type="AlphaFoldDB" id="A0A922IA37"/>
<keyword evidence="2" id="KW-1185">Reference proteome</keyword>
<sequence length="64" mass="7477">MYAVQIFLLGLLGHILYIHKNNIIVEMGRSFLSKKKSFYVIIEKIDIYQHFNTSLFPSLSSKNN</sequence>
<accession>A0A922IA37</accession>
<reference evidence="1" key="1">
    <citation type="submission" date="2013-05" db="EMBL/GenBank/DDBJ databases">
        <authorList>
            <person name="Yim A.K.Y."/>
            <person name="Chan T.F."/>
            <person name="Ji K.M."/>
            <person name="Liu X.Y."/>
            <person name="Zhou J.W."/>
            <person name="Li R.Q."/>
            <person name="Yang K.Y."/>
            <person name="Li J."/>
            <person name="Li M."/>
            <person name="Law P.T.W."/>
            <person name="Wu Y.L."/>
            <person name="Cai Z.L."/>
            <person name="Qin H."/>
            <person name="Bao Y."/>
            <person name="Leung R.K.K."/>
            <person name="Ng P.K.S."/>
            <person name="Zou J."/>
            <person name="Zhong X.J."/>
            <person name="Ran P.X."/>
            <person name="Zhong N.S."/>
            <person name="Liu Z.G."/>
            <person name="Tsui S.K.W."/>
        </authorList>
    </citation>
    <scope>NUCLEOTIDE SEQUENCE</scope>
    <source>
        <strain evidence="1">Derf</strain>
        <tissue evidence="1">Whole organism</tissue>
    </source>
</reference>